<dbReference type="NCBIfam" id="TIGR03100">
    <property type="entry name" value="hydr1_PEP"/>
    <property type="match status" value="1"/>
</dbReference>
<keyword evidence="1" id="KW-0378">Hydrolase</keyword>
<evidence type="ECO:0000256" key="1">
    <source>
        <dbReference type="ARBA" id="ARBA00022801"/>
    </source>
</evidence>
<evidence type="ECO:0000313" key="4">
    <source>
        <dbReference type="EMBL" id="CAI08560.1"/>
    </source>
</evidence>
<dbReference type="InterPro" id="IPR017531">
    <property type="entry name" value="Hydrolase-1_PEP"/>
</dbReference>
<dbReference type="AlphaFoldDB" id="Q5P2A4"/>
<dbReference type="GO" id="GO:0052689">
    <property type="term" value="F:carboxylic ester hydrolase activity"/>
    <property type="evidence" value="ECO:0007669"/>
    <property type="project" value="UniProtKB-ARBA"/>
</dbReference>
<dbReference type="RefSeq" id="WP_011238246.1">
    <property type="nucleotide sequence ID" value="NC_006513.1"/>
</dbReference>
<dbReference type="OrthoDB" id="5379975at2"/>
<dbReference type="Proteomes" id="UP000006552">
    <property type="component" value="Chromosome"/>
</dbReference>
<accession>Q5P2A4</accession>
<feature type="domain" description="AB hydrolase-1" evidence="3">
    <location>
        <begin position="46"/>
        <end position="259"/>
    </location>
</feature>
<dbReference type="SUPFAM" id="SSF53474">
    <property type="entry name" value="alpha/beta-Hydrolases"/>
    <property type="match status" value="1"/>
</dbReference>
<evidence type="ECO:0000313" key="5">
    <source>
        <dbReference type="Proteomes" id="UP000006552"/>
    </source>
</evidence>
<dbReference type="ESTHER" id="aroae-q5p2a4">
    <property type="family name" value="Hydrolase-1_PEP"/>
</dbReference>
<evidence type="ECO:0000259" key="3">
    <source>
        <dbReference type="Pfam" id="PF12697"/>
    </source>
</evidence>
<organism evidence="4 5">
    <name type="scientific">Aromatoleum aromaticum (strain DSM 19018 / LMG 30748 / EbN1)</name>
    <name type="common">Azoarcus sp. (strain EbN1)</name>
    <dbReference type="NCBI Taxonomy" id="76114"/>
    <lineage>
        <taxon>Bacteria</taxon>
        <taxon>Pseudomonadati</taxon>
        <taxon>Pseudomonadota</taxon>
        <taxon>Betaproteobacteria</taxon>
        <taxon>Rhodocyclales</taxon>
        <taxon>Rhodocyclaceae</taxon>
        <taxon>Aromatoleum</taxon>
    </lineage>
</organism>
<dbReference type="PANTHER" id="PTHR22946:SF9">
    <property type="entry name" value="POLYKETIDE TRANSFERASE AF380"/>
    <property type="match status" value="1"/>
</dbReference>
<dbReference type="InterPro" id="IPR029058">
    <property type="entry name" value="AB_hydrolase_fold"/>
</dbReference>
<dbReference type="PANTHER" id="PTHR22946">
    <property type="entry name" value="DIENELACTONE HYDROLASE DOMAIN-CONTAINING PROTEIN-RELATED"/>
    <property type="match status" value="1"/>
</dbReference>
<evidence type="ECO:0000256" key="2">
    <source>
        <dbReference type="ARBA" id="ARBA00038115"/>
    </source>
</evidence>
<dbReference type="EMBL" id="CR555306">
    <property type="protein sequence ID" value="CAI08560.1"/>
    <property type="molecule type" value="Genomic_DNA"/>
</dbReference>
<dbReference type="eggNOG" id="COG1073">
    <property type="taxonomic scope" value="Bacteria"/>
</dbReference>
<protein>
    <recommendedName>
        <fullName evidence="3">AB hydrolase-1 domain-containing protein</fullName>
    </recommendedName>
</protein>
<gene>
    <name evidence="4" type="ORF">ebA4303</name>
</gene>
<reference evidence="4 5" key="1">
    <citation type="journal article" date="2005" name="Arch. Microbiol.">
        <title>The genome sequence of an anaerobic aromatic-degrading denitrifying bacterium, strain EbN1.</title>
        <authorList>
            <person name="Rabus R."/>
            <person name="Kube M."/>
            <person name="Heider J."/>
            <person name="Beck A."/>
            <person name="Heitmann K."/>
            <person name="Widdel F."/>
            <person name="Reinhardt R."/>
        </authorList>
    </citation>
    <scope>NUCLEOTIDE SEQUENCE [LARGE SCALE GENOMIC DNA]</scope>
    <source>
        <strain evidence="4 5">EbN1</strain>
    </source>
</reference>
<name>Q5P2A4_AROAE</name>
<dbReference type="Gene3D" id="3.40.50.1820">
    <property type="entry name" value="alpha/beta hydrolase"/>
    <property type="match status" value="1"/>
</dbReference>
<dbReference type="KEGG" id="eba:ebA4303"/>
<dbReference type="InterPro" id="IPR050261">
    <property type="entry name" value="FrsA_esterase"/>
</dbReference>
<comment type="similarity">
    <text evidence="2">Belongs to the AB hydrolase superfamily. FUS2 hydrolase family.</text>
</comment>
<dbReference type="HOGENOM" id="CLU_075730_0_0_4"/>
<dbReference type="Pfam" id="PF12697">
    <property type="entry name" value="Abhydrolase_6"/>
    <property type="match status" value="1"/>
</dbReference>
<dbReference type="InterPro" id="IPR000073">
    <property type="entry name" value="AB_hydrolase_1"/>
</dbReference>
<dbReference type="STRING" id="76114.ebA4303"/>
<keyword evidence="5" id="KW-1185">Reference proteome</keyword>
<proteinExistence type="inferred from homology"/>
<sequence length="303" mass="33413">MTSREIPLVFSCGSEPLIGVLHIPNRPARLGVIVIVGGPQYRVGSHRQFLLLARELASGGFACLRFDYRGMGDSASNLCTFEDVDADIHAAIDALLEACPELEGVVLWGLCDGASAALMYAPLDARVKGIVALNPWVRTDASLATARLNHHYKRQILSAHFWRRLLSGEVRLARSLLGLADAIRKAARQKGRAANRAPQSFLERMNAGCQRMQGKVLFVLSGNDLTAREFADFCHARPEWRRALEPGLNFVEIEGADHTFSTRKWKRSVEGATLNWVRNLVASSEMFVGVETLAQPGIVEPQR</sequence>